<feature type="region of interest" description="Disordered" evidence="1">
    <location>
        <begin position="346"/>
        <end position="379"/>
    </location>
</feature>
<accession>A0A553P8M4</accession>
<dbReference type="InterPro" id="IPR003128">
    <property type="entry name" value="Villin_headpiece"/>
</dbReference>
<evidence type="ECO:0000313" key="3">
    <source>
        <dbReference type="EMBL" id="TRY74033.1"/>
    </source>
</evidence>
<dbReference type="Gene3D" id="1.10.950.10">
    <property type="entry name" value="Villin headpiece domain"/>
    <property type="match status" value="1"/>
</dbReference>
<dbReference type="Proteomes" id="UP000318571">
    <property type="component" value="Chromosome 3"/>
</dbReference>
<evidence type="ECO:0000259" key="2">
    <source>
        <dbReference type="PROSITE" id="PS51089"/>
    </source>
</evidence>
<dbReference type="GO" id="GO:0015629">
    <property type="term" value="C:actin cytoskeleton"/>
    <property type="evidence" value="ECO:0007669"/>
    <property type="project" value="TreeGrafter"/>
</dbReference>
<feature type="compositionally biased region" description="Polar residues" evidence="1">
    <location>
        <begin position="25"/>
        <end position="43"/>
    </location>
</feature>
<feature type="region of interest" description="Disordered" evidence="1">
    <location>
        <begin position="14"/>
        <end position="43"/>
    </location>
</feature>
<dbReference type="EMBL" id="VCGU01000007">
    <property type="protein sequence ID" value="TRY74033.1"/>
    <property type="molecule type" value="Genomic_DNA"/>
</dbReference>
<feature type="compositionally biased region" description="Low complexity" evidence="1">
    <location>
        <begin position="366"/>
        <end position="377"/>
    </location>
</feature>
<dbReference type="OrthoDB" id="6364055at2759"/>
<feature type="compositionally biased region" description="Polar residues" evidence="1">
    <location>
        <begin position="184"/>
        <end position="197"/>
    </location>
</feature>
<reference evidence="3 4" key="1">
    <citation type="journal article" date="2018" name="Nat. Ecol. Evol.">
        <title>Genomic signatures of mitonuclear coevolution across populations of Tigriopus californicus.</title>
        <authorList>
            <person name="Barreto F.S."/>
            <person name="Watson E.T."/>
            <person name="Lima T.G."/>
            <person name="Willett C.S."/>
            <person name="Edmands S."/>
            <person name="Li W."/>
            <person name="Burton R.S."/>
        </authorList>
    </citation>
    <scope>NUCLEOTIDE SEQUENCE [LARGE SCALE GENOMIC DNA]</scope>
    <source>
        <strain evidence="3 4">San Diego</strain>
    </source>
</reference>
<dbReference type="SMART" id="SM00153">
    <property type="entry name" value="VHP"/>
    <property type="match status" value="1"/>
</dbReference>
<dbReference type="OMA" id="GDVDRCN"/>
<dbReference type="SUPFAM" id="SSF47050">
    <property type="entry name" value="VHP, Villin headpiece domain"/>
    <property type="match status" value="1"/>
</dbReference>
<dbReference type="STRING" id="6832.A0A553P8M4"/>
<sequence length="507" mass="57297">MCTVLQQHLNQTNGFVGDLSGKEPVSSTPHPSSSMGEYRSRTLSPVSRMQPNTYSYLQDLPNLKRPIDPYDRKISTPTMHFHIPSCDRASRQSGSSYINQLMGRRSRSHSRTGMRVLVEQIQSSTPRARSPHMNNEEPINLSHYPDGRAPEENEERELAIERDDFPAPPFAYTDAKRRRHFSEPSRQGSSRESTPVISSDEEDEEEFHDEKLEKNEAELKKIESGMGKVFLTELAVEKERRKNLKHKLVDPRSAARTPAAKKEPHYRLRYESPINASPSRVADHLRPWDDEVDGIMSRRSNPTTPFLPQTPAPPGRVVSPINPIRPGYTQKARTLPSRFSPVLGYDSGGEGSAGPIGDKNYSTDYSSNKSDNMSDKSGGVTRSPINGYHHPAPHENIRISTTYTQGLQAATPRSAGTASPAAVTNGHHNGDLNRSLPNMSPLQAPNIYPLHLLFTNNYRLPGDVDRCNLEKHLSDAEFDMVFRVSREDFYKLPYWKRCDLKRKYHLF</sequence>
<evidence type="ECO:0000256" key="1">
    <source>
        <dbReference type="SAM" id="MobiDB-lite"/>
    </source>
</evidence>
<evidence type="ECO:0000313" key="4">
    <source>
        <dbReference type="Proteomes" id="UP000318571"/>
    </source>
</evidence>
<organism evidence="3 4">
    <name type="scientific">Tigriopus californicus</name>
    <name type="common">Marine copepod</name>
    <dbReference type="NCBI Taxonomy" id="6832"/>
    <lineage>
        <taxon>Eukaryota</taxon>
        <taxon>Metazoa</taxon>
        <taxon>Ecdysozoa</taxon>
        <taxon>Arthropoda</taxon>
        <taxon>Crustacea</taxon>
        <taxon>Multicrustacea</taxon>
        <taxon>Hexanauplia</taxon>
        <taxon>Copepoda</taxon>
        <taxon>Harpacticoida</taxon>
        <taxon>Harpacticidae</taxon>
        <taxon>Tigriopus</taxon>
    </lineage>
</organism>
<dbReference type="InterPro" id="IPR036886">
    <property type="entry name" value="Villin_headpiece_dom_sf"/>
</dbReference>
<name>A0A553P8M4_TIGCA</name>
<dbReference type="PROSITE" id="PS51089">
    <property type="entry name" value="HP"/>
    <property type="match status" value="1"/>
</dbReference>
<proteinExistence type="predicted"/>
<dbReference type="AlphaFoldDB" id="A0A553P8M4"/>
<dbReference type="Pfam" id="PF02209">
    <property type="entry name" value="VHP"/>
    <property type="match status" value="1"/>
</dbReference>
<dbReference type="PANTHER" id="PTHR24213:SF9">
    <property type="entry name" value="UNCOORDINATED 115A, ISOFORM B-RELATED"/>
    <property type="match status" value="1"/>
</dbReference>
<feature type="region of interest" description="Disordered" evidence="1">
    <location>
        <begin position="302"/>
        <end position="322"/>
    </location>
</feature>
<comment type="caution">
    <text evidence="3">The sequence shown here is derived from an EMBL/GenBank/DDBJ whole genome shotgun (WGS) entry which is preliminary data.</text>
</comment>
<feature type="domain" description="HP" evidence="2">
    <location>
        <begin position="442"/>
        <end position="507"/>
    </location>
</feature>
<protein>
    <recommendedName>
        <fullName evidence="2">HP domain-containing protein</fullName>
    </recommendedName>
</protein>
<gene>
    <name evidence="3" type="ORF">TCAL_05043</name>
</gene>
<feature type="region of interest" description="Disordered" evidence="1">
    <location>
        <begin position="120"/>
        <end position="211"/>
    </location>
</feature>
<dbReference type="GO" id="GO:0007010">
    <property type="term" value="P:cytoskeleton organization"/>
    <property type="evidence" value="ECO:0007669"/>
    <property type="project" value="InterPro"/>
</dbReference>
<keyword evidence="4" id="KW-1185">Reference proteome</keyword>
<dbReference type="GO" id="GO:0030032">
    <property type="term" value="P:lamellipodium assembly"/>
    <property type="evidence" value="ECO:0007669"/>
    <property type="project" value="TreeGrafter"/>
</dbReference>
<dbReference type="PANTHER" id="PTHR24213">
    <property type="entry name" value="ACTIN-BINDING LIM PROTEIN"/>
    <property type="match status" value="1"/>
</dbReference>
<feature type="compositionally biased region" description="Basic and acidic residues" evidence="1">
    <location>
        <begin position="145"/>
        <end position="165"/>
    </location>
</feature>
<dbReference type="InterPro" id="IPR051618">
    <property type="entry name" value="Actin-binding_LIM"/>
</dbReference>
<dbReference type="GO" id="GO:0051015">
    <property type="term" value="F:actin filament binding"/>
    <property type="evidence" value="ECO:0007669"/>
    <property type="project" value="TreeGrafter"/>
</dbReference>